<sequence length="104" mass="11773">MITDLVPTDYIKLYLYDAVLDPTKELVRLFPPEYLDSFLQATYVSYRDIGDMGRDAQDAAQRAGESRRGVSRCLLAERQTDGRSHIHQRGGFISTGAHRLTLVL</sequence>
<comment type="caution">
    <text evidence="1">The sequence shown here is derived from an EMBL/GenBank/DDBJ whole genome shotgun (WGS) entry which is preliminary data.</text>
</comment>
<evidence type="ECO:0000313" key="1">
    <source>
        <dbReference type="EMBL" id="KAK3289186.1"/>
    </source>
</evidence>
<dbReference type="AlphaFoldDB" id="A0AAE0LKX3"/>
<gene>
    <name evidence="1" type="ORF">CYMTET_3374</name>
</gene>
<protein>
    <submittedName>
        <fullName evidence="1">Uncharacterized protein</fullName>
    </submittedName>
</protein>
<keyword evidence="2" id="KW-1185">Reference proteome</keyword>
<accession>A0AAE0LKX3</accession>
<organism evidence="1 2">
    <name type="scientific">Cymbomonas tetramitiformis</name>
    <dbReference type="NCBI Taxonomy" id="36881"/>
    <lineage>
        <taxon>Eukaryota</taxon>
        <taxon>Viridiplantae</taxon>
        <taxon>Chlorophyta</taxon>
        <taxon>Pyramimonadophyceae</taxon>
        <taxon>Pyramimonadales</taxon>
        <taxon>Pyramimonadaceae</taxon>
        <taxon>Cymbomonas</taxon>
    </lineage>
</organism>
<dbReference type="EMBL" id="LGRX02000206">
    <property type="protein sequence ID" value="KAK3289186.1"/>
    <property type="molecule type" value="Genomic_DNA"/>
</dbReference>
<dbReference type="Proteomes" id="UP001190700">
    <property type="component" value="Unassembled WGS sequence"/>
</dbReference>
<name>A0AAE0LKX3_9CHLO</name>
<proteinExistence type="predicted"/>
<reference evidence="1 2" key="1">
    <citation type="journal article" date="2015" name="Genome Biol. Evol.">
        <title>Comparative Genomics of a Bacterivorous Green Alga Reveals Evolutionary Causalities and Consequences of Phago-Mixotrophic Mode of Nutrition.</title>
        <authorList>
            <person name="Burns J.A."/>
            <person name="Paasch A."/>
            <person name="Narechania A."/>
            <person name="Kim E."/>
        </authorList>
    </citation>
    <scope>NUCLEOTIDE SEQUENCE [LARGE SCALE GENOMIC DNA]</scope>
    <source>
        <strain evidence="1 2">PLY_AMNH</strain>
    </source>
</reference>
<evidence type="ECO:0000313" key="2">
    <source>
        <dbReference type="Proteomes" id="UP001190700"/>
    </source>
</evidence>